<dbReference type="EMBL" id="ADJN01000065">
    <property type="protein sequence ID" value="EFD04369.1"/>
    <property type="molecule type" value="Genomic_DNA"/>
</dbReference>
<dbReference type="RefSeq" id="WP_002844493.1">
    <property type="nucleotide sequence ID" value="NZ_ADJN01000065.1"/>
</dbReference>
<accession>D3MU42</accession>
<dbReference type="AlphaFoldDB" id="D3MU42"/>
<dbReference type="OrthoDB" id="9875450at2"/>
<comment type="caution">
    <text evidence="1">The sequence shown here is derived from an EMBL/GenBank/DDBJ whole genome shotgun (WGS) entry which is preliminary data.</text>
</comment>
<gene>
    <name evidence="1" type="ORF">HMPREF0631_1348</name>
</gene>
<evidence type="ECO:0000313" key="1">
    <source>
        <dbReference type="EMBL" id="EFD04369.1"/>
    </source>
</evidence>
<dbReference type="Proteomes" id="UP000004206">
    <property type="component" value="Unassembled WGS sequence"/>
</dbReference>
<protein>
    <submittedName>
        <fullName evidence="1">Uncharacterized protein</fullName>
    </submittedName>
</protein>
<sequence length="83" mass="9719">MRKYVRQFPGMLTFTQAVITDESVAVNQGFLTKIITERELLIAIVNDFLNDDRVPEEVIREIASWADKRVMDIKEKPYFWVGL</sequence>
<proteinExistence type="predicted"/>
<organism evidence="1 2">
    <name type="scientific">Peptostreptococcus anaerobius 653-L</name>
    <dbReference type="NCBI Taxonomy" id="596329"/>
    <lineage>
        <taxon>Bacteria</taxon>
        <taxon>Bacillati</taxon>
        <taxon>Bacillota</taxon>
        <taxon>Clostridia</taxon>
        <taxon>Peptostreptococcales</taxon>
        <taxon>Peptostreptococcaceae</taxon>
        <taxon>Peptostreptococcus</taxon>
    </lineage>
</organism>
<name>D3MU42_9FIRM</name>
<keyword evidence="2" id="KW-1185">Reference proteome</keyword>
<reference evidence="1 2" key="1">
    <citation type="submission" date="2010-01" db="EMBL/GenBank/DDBJ databases">
        <authorList>
            <person name="Dodson R."/>
            <person name="Madupu R."/>
            <person name="Durkin A.S."/>
            <person name="Torralba M."/>
            <person name="Methe B."/>
            <person name="Sutton G.G."/>
            <person name="Strausberg R.L."/>
            <person name="Nelson K.E."/>
        </authorList>
    </citation>
    <scope>NUCLEOTIDE SEQUENCE [LARGE SCALE GENOMIC DNA]</scope>
    <source>
        <strain evidence="1 2">653-L</strain>
    </source>
</reference>
<dbReference type="GeneID" id="79843449"/>
<evidence type="ECO:0000313" key="2">
    <source>
        <dbReference type="Proteomes" id="UP000004206"/>
    </source>
</evidence>